<comment type="caution">
    <text evidence="3">The sequence shown here is derived from an EMBL/GenBank/DDBJ whole genome shotgun (WGS) entry which is preliminary data.</text>
</comment>
<dbReference type="EMBL" id="JOKJ01000002">
    <property type="protein sequence ID" value="KEQ10693.1"/>
    <property type="molecule type" value="Genomic_DNA"/>
</dbReference>
<name>A0A922P505_9HYPH</name>
<dbReference type="GO" id="GO:0016491">
    <property type="term" value="F:oxidoreductase activity"/>
    <property type="evidence" value="ECO:0007669"/>
    <property type="project" value="UniProtKB-KW"/>
</dbReference>
<dbReference type="Proteomes" id="UP000052167">
    <property type="component" value="Unassembled WGS sequence"/>
</dbReference>
<dbReference type="InterPro" id="IPR036291">
    <property type="entry name" value="NAD(P)-bd_dom_sf"/>
</dbReference>
<reference evidence="3 4" key="1">
    <citation type="submission" date="2014-06" db="EMBL/GenBank/DDBJ databases">
        <title>Rhizobium pelagicum/R2-400B4.</title>
        <authorList>
            <person name="Kimes N.E."/>
            <person name="Lopez-Perez M."/>
        </authorList>
    </citation>
    <scope>NUCLEOTIDE SEQUENCE [LARGE SCALE GENOMIC DNA]</scope>
    <source>
        <strain evidence="3 4">R2-400B4</strain>
    </source>
</reference>
<dbReference type="PANTHER" id="PTHR44196">
    <property type="entry name" value="DEHYDROGENASE/REDUCTASE SDR FAMILY MEMBER 7B"/>
    <property type="match status" value="1"/>
</dbReference>
<sequence length="248" mass="26651">MNKIAWITGASSGIGRAVALRLADEGWQVAASARSTDKLAELEALRPGRILSFPVDVTQQDAVAATVAEIEDRMGPLDLALFSAGSYKRDSATCFQGKDLAEVMTLNVIGTGYCLDAVIPKMVARRAGHIAVVASVAGYVGLPGGAFYGATKAALINLCEGLYPELEKEGVRLTVINPGFVETPLTQKNDFPMPFLIGVDEAAESIVKGLKSGRFEIIFPWKMAVAIKLLNALPRPLLFMITRKMLRR</sequence>
<dbReference type="SUPFAM" id="SSF51735">
    <property type="entry name" value="NAD(P)-binding Rossmann-fold domains"/>
    <property type="match status" value="1"/>
</dbReference>
<evidence type="ECO:0000313" key="4">
    <source>
        <dbReference type="Proteomes" id="UP000052167"/>
    </source>
</evidence>
<evidence type="ECO:0000256" key="1">
    <source>
        <dbReference type="ARBA" id="ARBA00006484"/>
    </source>
</evidence>
<comment type="similarity">
    <text evidence="1">Belongs to the short-chain dehydrogenases/reductases (SDR) family.</text>
</comment>
<dbReference type="PANTHER" id="PTHR44196:SF1">
    <property type="entry name" value="DEHYDROGENASE_REDUCTASE SDR FAMILY MEMBER 7B"/>
    <property type="match status" value="1"/>
</dbReference>
<dbReference type="PRINTS" id="PR00081">
    <property type="entry name" value="GDHRDH"/>
</dbReference>
<accession>A0A922P505</accession>
<keyword evidence="2" id="KW-0560">Oxidoreductase</keyword>
<keyword evidence="4" id="KW-1185">Reference proteome</keyword>
<proteinExistence type="inferred from homology"/>
<dbReference type="GO" id="GO:0016020">
    <property type="term" value="C:membrane"/>
    <property type="evidence" value="ECO:0007669"/>
    <property type="project" value="TreeGrafter"/>
</dbReference>
<dbReference type="Pfam" id="PF00106">
    <property type="entry name" value="adh_short"/>
    <property type="match status" value="1"/>
</dbReference>
<gene>
    <name evidence="3" type="ORF">GV68_10590</name>
</gene>
<dbReference type="Gene3D" id="3.40.50.720">
    <property type="entry name" value="NAD(P)-binding Rossmann-like Domain"/>
    <property type="match status" value="1"/>
</dbReference>
<organism evidence="3 4">
    <name type="scientific">Pseudorhizobium pelagicum</name>
    <dbReference type="NCBI Taxonomy" id="1509405"/>
    <lineage>
        <taxon>Bacteria</taxon>
        <taxon>Pseudomonadati</taxon>
        <taxon>Pseudomonadota</taxon>
        <taxon>Alphaproteobacteria</taxon>
        <taxon>Hyphomicrobiales</taxon>
        <taxon>Rhizobiaceae</taxon>
        <taxon>Rhizobium/Agrobacterium group</taxon>
        <taxon>Pseudorhizobium</taxon>
    </lineage>
</organism>
<evidence type="ECO:0000313" key="3">
    <source>
        <dbReference type="EMBL" id="KEQ10693.1"/>
    </source>
</evidence>
<dbReference type="AlphaFoldDB" id="A0A922P505"/>
<dbReference type="InterPro" id="IPR002347">
    <property type="entry name" value="SDR_fam"/>
</dbReference>
<evidence type="ECO:0000256" key="2">
    <source>
        <dbReference type="ARBA" id="ARBA00023002"/>
    </source>
</evidence>
<protein>
    <submittedName>
        <fullName evidence="3">Oxidoreductase</fullName>
    </submittedName>
</protein>